<feature type="transmembrane region" description="Helical" evidence="5">
    <location>
        <begin position="166"/>
        <end position="187"/>
    </location>
</feature>
<comment type="caution">
    <text evidence="6">The sequence shown here is derived from an EMBL/GenBank/DDBJ whole genome shotgun (WGS) entry which is preliminary data.</text>
</comment>
<dbReference type="GO" id="GO:0016020">
    <property type="term" value="C:membrane"/>
    <property type="evidence" value="ECO:0007669"/>
    <property type="project" value="UniProtKB-SubCell"/>
</dbReference>
<organism evidence="6 7">
    <name type="scientific">Candidatus Daviesbacteria bacterium GW2011_GWA2_38_24</name>
    <dbReference type="NCBI Taxonomy" id="1618422"/>
    <lineage>
        <taxon>Bacteria</taxon>
        <taxon>Candidatus Daviesiibacteriota</taxon>
    </lineage>
</organism>
<feature type="transmembrane region" description="Helical" evidence="5">
    <location>
        <begin position="390"/>
        <end position="410"/>
    </location>
</feature>
<dbReference type="AlphaFoldDB" id="A0A0G0JVN8"/>
<evidence type="ECO:0000256" key="1">
    <source>
        <dbReference type="ARBA" id="ARBA00004141"/>
    </source>
</evidence>
<dbReference type="EMBL" id="LBUP01000001">
    <property type="protein sequence ID" value="KKQ67140.1"/>
    <property type="molecule type" value="Genomic_DNA"/>
</dbReference>
<feature type="transmembrane region" description="Helical" evidence="5">
    <location>
        <begin position="364"/>
        <end position="384"/>
    </location>
</feature>
<evidence type="ECO:0000256" key="4">
    <source>
        <dbReference type="ARBA" id="ARBA00023136"/>
    </source>
</evidence>
<feature type="transmembrane region" description="Helical" evidence="5">
    <location>
        <begin position="140"/>
        <end position="160"/>
    </location>
</feature>
<feature type="transmembrane region" description="Helical" evidence="5">
    <location>
        <begin position="40"/>
        <end position="63"/>
    </location>
</feature>
<reference evidence="6 7" key="1">
    <citation type="journal article" date="2015" name="Nature">
        <title>rRNA introns, odd ribosomes, and small enigmatic genomes across a large radiation of phyla.</title>
        <authorList>
            <person name="Brown C.T."/>
            <person name="Hug L.A."/>
            <person name="Thomas B.C."/>
            <person name="Sharon I."/>
            <person name="Castelle C.J."/>
            <person name="Singh A."/>
            <person name="Wilkins M.J."/>
            <person name="Williams K.H."/>
            <person name="Banfield J.F."/>
        </authorList>
    </citation>
    <scope>NUCLEOTIDE SEQUENCE [LARGE SCALE GENOMIC DNA]</scope>
</reference>
<sequence length="416" mass="45529">MSRVLQNTSFLLSAQVITKVISFFYTLFLAKSLGVETFGLYTVALSYFSLISAVSEFGINRYLTREVALNRHLSSLLCGVLLFRLTFVSVVFAIFAVALSLLDSNASRVSLSVLAVSAVLPQAIAFTLDSIYVGLQKIKVSSIGLLSLNISTTIIGIWLISAGNNVLGAVATLILGQIIYVLTLLLFNLKNGWGQLKNSIHRERALTKAHMLKITKGSLPYGILGILGLVYFKIDSLMLGYMKGSFEVGLYGAAYRFLEAIVFVPSSVATVLFPVLAKLHQSDPPAGGEVGRLYRKSLKALFGVSILILIGYIFILPILILSFLPQFAASIPALRLLSLTIPFMFVHVPGAMVLLSTDKYLKPVIFLSVFTVLFNVIGNLIFIPQFGLMGASYMTVVSEILSFLVFFTFLQFKVLR</sequence>
<feature type="transmembrane region" description="Helical" evidence="5">
    <location>
        <begin position="254"/>
        <end position="277"/>
    </location>
</feature>
<feature type="transmembrane region" description="Helical" evidence="5">
    <location>
        <begin position="218"/>
        <end position="234"/>
    </location>
</feature>
<keyword evidence="2 5" id="KW-0812">Transmembrane</keyword>
<dbReference type="CDD" id="cd13128">
    <property type="entry name" value="MATE_Wzx_like"/>
    <property type="match status" value="1"/>
</dbReference>
<dbReference type="PANTHER" id="PTHR43424">
    <property type="entry name" value="LOCUS PUTATIVE PROTEIN 1-RELATED"/>
    <property type="match status" value="1"/>
</dbReference>
<evidence type="ECO:0000256" key="2">
    <source>
        <dbReference type="ARBA" id="ARBA00022692"/>
    </source>
</evidence>
<feature type="transmembrane region" description="Helical" evidence="5">
    <location>
        <begin position="108"/>
        <end position="128"/>
    </location>
</feature>
<feature type="transmembrane region" description="Helical" evidence="5">
    <location>
        <begin position="75"/>
        <end position="102"/>
    </location>
</feature>
<dbReference type="PANTHER" id="PTHR43424:SF1">
    <property type="entry name" value="LOCUS PUTATIVE PROTEIN 1-RELATED"/>
    <property type="match status" value="1"/>
</dbReference>
<evidence type="ECO:0000313" key="7">
    <source>
        <dbReference type="Proteomes" id="UP000034235"/>
    </source>
</evidence>
<name>A0A0G0JVN8_9BACT</name>
<dbReference type="Pfam" id="PF01943">
    <property type="entry name" value="Polysacc_synt"/>
    <property type="match status" value="1"/>
</dbReference>
<protein>
    <submittedName>
        <fullName evidence="6">Membrane protein involved in the export of O-antigen and teichoic acid</fullName>
    </submittedName>
</protein>
<dbReference type="InterPro" id="IPR002797">
    <property type="entry name" value="Polysacc_synth"/>
</dbReference>
<feature type="transmembrane region" description="Helical" evidence="5">
    <location>
        <begin position="9"/>
        <end position="28"/>
    </location>
</feature>
<proteinExistence type="predicted"/>
<dbReference type="Proteomes" id="UP000034235">
    <property type="component" value="Unassembled WGS sequence"/>
</dbReference>
<feature type="transmembrane region" description="Helical" evidence="5">
    <location>
        <begin position="336"/>
        <end position="357"/>
    </location>
</feature>
<gene>
    <name evidence="6" type="ORF">US86_C0001G0067</name>
</gene>
<evidence type="ECO:0000313" key="6">
    <source>
        <dbReference type="EMBL" id="KKQ67140.1"/>
    </source>
</evidence>
<keyword evidence="4 5" id="KW-0472">Membrane</keyword>
<accession>A0A0G0JVN8</accession>
<feature type="transmembrane region" description="Helical" evidence="5">
    <location>
        <begin position="298"/>
        <end position="324"/>
    </location>
</feature>
<keyword evidence="3 5" id="KW-1133">Transmembrane helix</keyword>
<evidence type="ECO:0000256" key="3">
    <source>
        <dbReference type="ARBA" id="ARBA00022989"/>
    </source>
</evidence>
<evidence type="ECO:0000256" key="5">
    <source>
        <dbReference type="SAM" id="Phobius"/>
    </source>
</evidence>
<comment type="subcellular location">
    <subcellularLocation>
        <location evidence="1">Membrane</location>
        <topology evidence="1">Multi-pass membrane protein</topology>
    </subcellularLocation>
</comment>
<dbReference type="InterPro" id="IPR052556">
    <property type="entry name" value="PolySynth_Transporter"/>
</dbReference>